<dbReference type="EMBL" id="BHYM01000012">
    <property type="protein sequence ID" value="GCE37805.1"/>
    <property type="molecule type" value="Genomic_DNA"/>
</dbReference>
<accession>A0A402C2I0</accession>
<feature type="region of interest" description="Disordered" evidence="1">
    <location>
        <begin position="1"/>
        <end position="30"/>
    </location>
</feature>
<organism evidence="2 3">
    <name type="scientific">Rhodococcus wratislaviensis</name>
    <name type="common">Tsukamurella wratislaviensis</name>
    <dbReference type="NCBI Taxonomy" id="44752"/>
    <lineage>
        <taxon>Bacteria</taxon>
        <taxon>Bacillati</taxon>
        <taxon>Actinomycetota</taxon>
        <taxon>Actinomycetes</taxon>
        <taxon>Mycobacteriales</taxon>
        <taxon>Nocardiaceae</taxon>
        <taxon>Rhodococcus</taxon>
    </lineage>
</organism>
<dbReference type="AlphaFoldDB" id="A0A402C2I0"/>
<name>A0A402C2I0_RHOWR</name>
<feature type="compositionally biased region" description="Polar residues" evidence="1">
    <location>
        <begin position="1"/>
        <end position="10"/>
    </location>
</feature>
<protein>
    <submittedName>
        <fullName evidence="2">Uncharacterized protein</fullName>
    </submittedName>
</protein>
<evidence type="ECO:0000256" key="1">
    <source>
        <dbReference type="SAM" id="MobiDB-lite"/>
    </source>
</evidence>
<gene>
    <name evidence="2" type="ORF">Rhow_000651</name>
</gene>
<evidence type="ECO:0000313" key="3">
    <source>
        <dbReference type="Proteomes" id="UP000287519"/>
    </source>
</evidence>
<sequence>MKNFAMNSANIAALRPRSDTNTPGARWERATPRLREQYVSAALRASTRAPGCELGQ</sequence>
<evidence type="ECO:0000313" key="2">
    <source>
        <dbReference type="EMBL" id="GCE37805.1"/>
    </source>
</evidence>
<comment type="caution">
    <text evidence="2">The sequence shown here is derived from an EMBL/GenBank/DDBJ whole genome shotgun (WGS) entry which is preliminary data.</text>
</comment>
<dbReference type="Proteomes" id="UP000287519">
    <property type="component" value="Unassembled WGS sequence"/>
</dbReference>
<proteinExistence type="predicted"/>
<reference evidence="2 3" key="1">
    <citation type="submission" date="2018-11" db="EMBL/GenBank/DDBJ databases">
        <title>Microbial catabolism of amino acid.</title>
        <authorList>
            <person name="Hibi M."/>
            <person name="Ogawa J."/>
        </authorList>
    </citation>
    <scope>NUCLEOTIDE SEQUENCE [LARGE SCALE GENOMIC DNA]</scope>
    <source>
        <strain evidence="2 3">C31-06</strain>
    </source>
</reference>
<keyword evidence="3" id="KW-1185">Reference proteome</keyword>